<comment type="caution">
    <text evidence="17">The sequence shown here is derived from an EMBL/GenBank/DDBJ whole genome shotgun (WGS) entry which is preliminary data.</text>
</comment>
<evidence type="ECO:0000256" key="13">
    <source>
        <dbReference type="ARBA" id="ARBA00064647"/>
    </source>
</evidence>
<evidence type="ECO:0000256" key="9">
    <source>
        <dbReference type="ARBA" id="ARBA00023128"/>
    </source>
</evidence>
<dbReference type="Pfam" id="PF05680">
    <property type="entry name" value="ATP-synt_E"/>
    <property type="match status" value="1"/>
</dbReference>
<evidence type="ECO:0000256" key="16">
    <source>
        <dbReference type="SAM" id="MobiDB-lite"/>
    </source>
</evidence>
<keyword evidence="5 15" id="KW-0375">Hydrogen ion transport</keyword>
<keyword evidence="3 15" id="KW-0813">Transport</keyword>
<dbReference type="AlphaFoldDB" id="A0A0W0FRW2"/>
<organism evidence="17 18">
    <name type="scientific">Moniliophthora roreri</name>
    <name type="common">Frosty pod rot fungus</name>
    <name type="synonym">Monilia roreri</name>
    <dbReference type="NCBI Taxonomy" id="221103"/>
    <lineage>
        <taxon>Eukaryota</taxon>
        <taxon>Fungi</taxon>
        <taxon>Dikarya</taxon>
        <taxon>Basidiomycota</taxon>
        <taxon>Agaricomycotina</taxon>
        <taxon>Agaricomycetes</taxon>
        <taxon>Agaricomycetidae</taxon>
        <taxon>Agaricales</taxon>
        <taxon>Marasmiineae</taxon>
        <taxon>Marasmiaceae</taxon>
        <taxon>Moniliophthora</taxon>
    </lineage>
</organism>
<dbReference type="GO" id="GO:0015078">
    <property type="term" value="F:proton transmembrane transporter activity"/>
    <property type="evidence" value="ECO:0007669"/>
    <property type="project" value="InterPro"/>
</dbReference>
<keyword evidence="7" id="KW-0007">Acetylation</keyword>
<evidence type="ECO:0000256" key="11">
    <source>
        <dbReference type="ARBA" id="ARBA00023310"/>
    </source>
</evidence>
<name>A0A0W0FRW2_MONRR</name>
<evidence type="ECO:0000256" key="4">
    <source>
        <dbReference type="ARBA" id="ARBA00022547"/>
    </source>
</evidence>
<dbReference type="PANTHER" id="PTHR12427:SF1">
    <property type="entry name" value="ATP SYNTHASE SUBUNIT E, MITOCHONDRIAL"/>
    <property type="match status" value="1"/>
</dbReference>
<protein>
    <recommendedName>
        <fullName evidence="14 15">ATP synthase F(0) complex subunit e, mitochondrial</fullName>
    </recommendedName>
</protein>
<keyword evidence="9 15" id="KW-0496">Mitochondrion</keyword>
<dbReference type="PANTHER" id="PTHR12427">
    <property type="entry name" value="ATP SYNTHASE E CHAIN, MITOCHONDRIAL"/>
    <property type="match status" value="1"/>
</dbReference>
<evidence type="ECO:0000256" key="2">
    <source>
        <dbReference type="ARBA" id="ARBA00007333"/>
    </source>
</evidence>
<keyword evidence="4 15" id="KW-0138">CF(0)</keyword>
<dbReference type="GO" id="GO:0005743">
    <property type="term" value="C:mitochondrial inner membrane"/>
    <property type="evidence" value="ECO:0007669"/>
    <property type="project" value="UniProtKB-SubCell"/>
</dbReference>
<evidence type="ECO:0000256" key="1">
    <source>
        <dbReference type="ARBA" id="ARBA00004273"/>
    </source>
</evidence>
<keyword evidence="10" id="KW-0472">Membrane</keyword>
<comment type="function">
    <text evidence="12 15">Subunit e, of the mitochondrial membrane ATP synthase complex (F(1)F(0) ATP synthase or Complex V) that produces ATP from ADP in the presence of a proton gradient across the membrane which is generated by electron transport complexes of the respiratory chain. ATP synthase complex consist of a soluble F(1) head domain - the catalytic core - and a membrane F(1) domain - the membrane proton channel. These two domains are linked by a central stalk rotating inside the F(1) region and a stationary peripheral stalk. During catalysis, ATP synthesis in the catalytic domain of F(1) is coupled via a rotary mechanism of the central stalk subunits to proton translocation. In vivo, can only synthesize ATP although its ATP hydrolase activity can be activated artificially in vitro. Part of the complex F(0) domain.</text>
</comment>
<dbReference type="GO" id="GO:0015986">
    <property type="term" value="P:proton motive force-driven ATP synthesis"/>
    <property type="evidence" value="ECO:0007669"/>
    <property type="project" value="InterPro"/>
</dbReference>
<sequence length="91" mass="10318">MVSPTLNVARYTALFAGVFYGVYHRRTLQAAHDEKKLEHAKHEREQLIAQAKEAWKKKQASAKPSDDGVITDPEDPRFDLEKLLVKLETAA</sequence>
<dbReference type="InterPro" id="IPR008386">
    <property type="entry name" value="ATP_synth_F0_esu_mt"/>
</dbReference>
<evidence type="ECO:0000256" key="3">
    <source>
        <dbReference type="ARBA" id="ARBA00022448"/>
    </source>
</evidence>
<comment type="similarity">
    <text evidence="2 15">Belongs to the ATPase e subunit family.</text>
</comment>
<keyword evidence="8 15" id="KW-0406">Ion transport</keyword>
<evidence type="ECO:0000256" key="5">
    <source>
        <dbReference type="ARBA" id="ARBA00022781"/>
    </source>
</evidence>
<evidence type="ECO:0000313" key="17">
    <source>
        <dbReference type="EMBL" id="KTB39113.1"/>
    </source>
</evidence>
<evidence type="ECO:0000256" key="6">
    <source>
        <dbReference type="ARBA" id="ARBA00022792"/>
    </source>
</evidence>
<dbReference type="Proteomes" id="UP000054988">
    <property type="component" value="Unassembled WGS sequence"/>
</dbReference>
<evidence type="ECO:0000256" key="7">
    <source>
        <dbReference type="ARBA" id="ARBA00022990"/>
    </source>
</evidence>
<feature type="region of interest" description="Disordered" evidence="16">
    <location>
        <begin position="52"/>
        <end position="74"/>
    </location>
</feature>
<proteinExistence type="inferred from homology"/>
<accession>A0A0W0FRW2</accession>
<evidence type="ECO:0000256" key="10">
    <source>
        <dbReference type="ARBA" id="ARBA00023136"/>
    </source>
</evidence>
<reference evidence="17 18" key="1">
    <citation type="submission" date="2015-12" db="EMBL/GenBank/DDBJ databases">
        <title>Draft genome sequence of Moniliophthora roreri, the causal agent of frosty pod rot of cacao.</title>
        <authorList>
            <person name="Aime M.C."/>
            <person name="Diaz-Valderrama J.R."/>
            <person name="Kijpornyongpan T."/>
            <person name="Phillips-Mora W."/>
        </authorList>
    </citation>
    <scope>NUCLEOTIDE SEQUENCE [LARGE SCALE GENOMIC DNA]</scope>
    <source>
        <strain evidence="17 18">MCA 2952</strain>
    </source>
</reference>
<evidence type="ECO:0000256" key="8">
    <source>
        <dbReference type="ARBA" id="ARBA00023065"/>
    </source>
</evidence>
<evidence type="ECO:0000256" key="14">
    <source>
        <dbReference type="ARBA" id="ARBA00074682"/>
    </source>
</evidence>
<gene>
    <name evidence="17" type="ORF">WG66_8371</name>
</gene>
<evidence type="ECO:0000256" key="15">
    <source>
        <dbReference type="RuleBase" id="RU367005"/>
    </source>
</evidence>
<comment type="subunit">
    <text evidence="13">Component of the ATP synthase complex composed at least of ATP5F1A/subunit alpha, ATP5F1B/subunit beta, ATP5MC1/subunit c (homooctomer), MT-ATP6/subunit a, MT-ATP8/subunit 8, ATP5ME/subunit e, ATP5MF/subunit f, ATP5MG/subunit g, ATP5MK/subunit k, ATP5MJ/subunit j, ATP5F1C/subunit gamma, ATP5F1D/subunit delta, ATP5F1E/subunit epsilon, ATP5PF/subunit F6, ATP5PB/subunit b, ATP5PD/subunit d, ATP5PO/subunit OSCP. ATP synthase complex consists of a soluble F(1) head domain (subunits alpha(3) and beta(3)) - the catalytic core - and a membrane F(0) domain - the membrane proton channel (subunits c, a, 8, e, f, g, k and j). These two domains are linked by a central stalk (subunits gamma, delta, and epsilon) rotating inside the F1 region and a stationary peripheral stalk (subunits F6, b, d, and OSCP).</text>
</comment>
<dbReference type="EMBL" id="LATX01001708">
    <property type="protein sequence ID" value="KTB39113.1"/>
    <property type="molecule type" value="Genomic_DNA"/>
</dbReference>
<keyword evidence="11 15" id="KW-0066">ATP synthesis</keyword>
<comment type="subunit">
    <text evidence="15">F-type ATPases have 2 components, CF(1) - the catalytic core - and CF(0) - the membrane proton channel. CF(1) and CF(0) have multiple subunits.</text>
</comment>
<evidence type="ECO:0000313" key="18">
    <source>
        <dbReference type="Proteomes" id="UP000054988"/>
    </source>
</evidence>
<dbReference type="eggNOG" id="ENOG502SDS3">
    <property type="taxonomic scope" value="Eukaryota"/>
</dbReference>
<dbReference type="GO" id="GO:0045259">
    <property type="term" value="C:proton-transporting ATP synthase complex"/>
    <property type="evidence" value="ECO:0007669"/>
    <property type="project" value="UniProtKB-UniRule"/>
</dbReference>
<comment type="subcellular location">
    <subcellularLocation>
        <location evidence="1 15">Mitochondrion inner membrane</location>
    </subcellularLocation>
</comment>
<keyword evidence="6 15" id="KW-0999">Mitochondrion inner membrane</keyword>
<evidence type="ECO:0000256" key="12">
    <source>
        <dbReference type="ARBA" id="ARBA00057306"/>
    </source>
</evidence>